<feature type="active site" description="Proton donor" evidence="3">
    <location>
        <position position="67"/>
    </location>
</feature>
<comment type="similarity">
    <text evidence="1 3">Belongs to the diaminopimelate epimerase family.</text>
</comment>
<evidence type="ECO:0000256" key="4">
    <source>
        <dbReference type="NCBIfam" id="TIGR00652"/>
    </source>
</evidence>
<sequence>MKIEKYTATGNSFIICDTKNTKLTDDEKTDFVIKYVKDRDGVIFVELTEKGLFMDYFNRDGKRAAFCGNGARTFLAYVKKTDYIKKDLEEICFETHAGKITGKITPRGIQIKMPEITEFKQENVDGISGFSLKVGVPHFVVFVNNVNEVDVNDLGKSIRKKLNSNVNFVQILKSDQIRIRTFERGVEKETLACGTGATASAYVTKHLYKWKSNEIEVLTKGGILYVAFSGNSIFLEGGVENV</sequence>
<comment type="subunit">
    <text evidence="3">Homodimer.</text>
</comment>
<comment type="caution">
    <text evidence="3">Lacks conserved residue(s) required for the propagation of feature annotation.</text>
</comment>
<dbReference type="RefSeq" id="WP_207567501.1">
    <property type="nucleotide sequence ID" value="NZ_CP071446.1"/>
</dbReference>
<dbReference type="SUPFAM" id="SSF54506">
    <property type="entry name" value="Diaminopimelate epimerase-like"/>
    <property type="match status" value="2"/>
</dbReference>
<keyword evidence="2 3" id="KW-0413">Isomerase</keyword>
<comment type="catalytic activity">
    <reaction evidence="3">
        <text>(2S,6S)-2,6-diaminopimelate = meso-2,6-diaminopimelate</text>
        <dbReference type="Rhea" id="RHEA:15393"/>
        <dbReference type="ChEBI" id="CHEBI:57609"/>
        <dbReference type="ChEBI" id="CHEBI:57791"/>
        <dbReference type="EC" id="5.1.1.7"/>
    </reaction>
</comment>
<evidence type="ECO:0000256" key="1">
    <source>
        <dbReference type="ARBA" id="ARBA00010219"/>
    </source>
</evidence>
<evidence type="ECO:0000313" key="5">
    <source>
        <dbReference type="EMBL" id="QTA38784.1"/>
    </source>
</evidence>
<dbReference type="EMBL" id="CP071446">
    <property type="protein sequence ID" value="QTA38784.1"/>
    <property type="molecule type" value="Genomic_DNA"/>
</dbReference>
<dbReference type="Gene3D" id="3.10.310.10">
    <property type="entry name" value="Diaminopimelate Epimerase, Chain A, domain 1"/>
    <property type="match status" value="2"/>
</dbReference>
<dbReference type="GO" id="GO:0008837">
    <property type="term" value="F:diaminopimelate epimerase activity"/>
    <property type="evidence" value="ECO:0007669"/>
    <property type="project" value="UniProtKB-EC"/>
</dbReference>
<dbReference type="EC" id="5.1.1.7" evidence="3 4"/>
<organism evidence="5 6">
    <name type="scientific">Thermosipho ferrireducens</name>
    <dbReference type="NCBI Taxonomy" id="2571116"/>
    <lineage>
        <taxon>Bacteria</taxon>
        <taxon>Thermotogati</taxon>
        <taxon>Thermotogota</taxon>
        <taxon>Thermotogae</taxon>
        <taxon>Thermotogales</taxon>
        <taxon>Fervidobacteriaceae</taxon>
        <taxon>Thermosipho</taxon>
    </lineage>
</organism>
<keyword evidence="3" id="KW-0457">Lysine biosynthesis</keyword>
<gene>
    <name evidence="3 5" type="primary">dapF</name>
    <name evidence="5" type="ORF">JYK00_04560</name>
</gene>
<feature type="active site" description="Proton acceptor" evidence="3">
    <location>
        <position position="193"/>
    </location>
</feature>
<feature type="binding site" evidence="3">
    <location>
        <begin position="194"/>
        <end position="195"/>
    </location>
    <ligand>
        <name>substrate</name>
    </ligand>
</feature>
<dbReference type="Proteomes" id="UP000671862">
    <property type="component" value="Chromosome"/>
</dbReference>
<feature type="binding site" evidence="3">
    <location>
        <begin position="68"/>
        <end position="69"/>
    </location>
    <ligand>
        <name>substrate</name>
    </ligand>
</feature>
<name>A0ABX7S861_9BACT</name>
<dbReference type="NCBIfam" id="TIGR00652">
    <property type="entry name" value="DapF"/>
    <property type="match status" value="1"/>
</dbReference>
<feature type="site" description="Could be important to modulate the pK values of the two catalytic cysteine residues" evidence="3">
    <location>
        <position position="183"/>
    </location>
</feature>
<comment type="pathway">
    <text evidence="3">Amino-acid biosynthesis; L-lysine biosynthesis via DAP pathway; DL-2,6-diaminopimelate from LL-2,6-diaminopimelate: step 1/1.</text>
</comment>
<dbReference type="PANTHER" id="PTHR31689:SF0">
    <property type="entry name" value="DIAMINOPIMELATE EPIMERASE"/>
    <property type="match status" value="1"/>
</dbReference>
<comment type="function">
    <text evidence="3">Catalyzes the stereoinversion of LL-2,6-diaminopimelate (L,L-DAP) to meso-diaminopimelate (meso-DAP), a precursor of L-lysine and an essential component of the bacterial peptidoglycan.</text>
</comment>
<reference evidence="5 6" key="1">
    <citation type="submission" date="2021-03" db="EMBL/GenBank/DDBJ databases">
        <title>Thermosipho ferrireducens sp.nov., an anaerobic thermophilic iron-reducing bacterium isolated from a deep-sea hydrothermal sulfide deposits.</title>
        <authorList>
            <person name="Zeng X."/>
            <person name="Chen Y."/>
            <person name="Shao Z."/>
        </authorList>
    </citation>
    <scope>NUCLEOTIDE SEQUENCE [LARGE SCALE GENOMIC DNA]</scope>
    <source>
        <strain evidence="5 6">JL129W03</strain>
    </source>
</reference>
<keyword evidence="3" id="KW-0963">Cytoplasm</keyword>
<feature type="site" description="Could be important to modulate the pK values of the two catalytic cysteine residues" evidence="3">
    <location>
        <position position="138"/>
    </location>
</feature>
<proteinExistence type="inferred from homology"/>
<feature type="binding site" evidence="3">
    <location>
        <position position="58"/>
    </location>
    <ligand>
        <name>substrate</name>
    </ligand>
</feature>
<feature type="binding site" evidence="3">
    <location>
        <position position="11"/>
    </location>
    <ligand>
        <name>substrate</name>
    </ligand>
</feature>
<feature type="binding site" evidence="3">
    <location>
        <position position="165"/>
    </location>
    <ligand>
        <name>substrate</name>
    </ligand>
</feature>
<feature type="binding site" evidence="3">
    <location>
        <begin position="183"/>
        <end position="184"/>
    </location>
    <ligand>
        <name>substrate</name>
    </ligand>
</feature>
<accession>A0ABX7S861</accession>
<evidence type="ECO:0000256" key="3">
    <source>
        <dbReference type="HAMAP-Rule" id="MF_00197"/>
    </source>
</evidence>
<evidence type="ECO:0000313" key="6">
    <source>
        <dbReference type="Proteomes" id="UP000671862"/>
    </source>
</evidence>
<protein>
    <recommendedName>
        <fullName evidence="3 4">Diaminopimelate epimerase</fullName>
        <shortName evidence="3">DAP epimerase</shortName>
        <ecNumber evidence="3 4">5.1.1.7</ecNumber>
    </recommendedName>
    <alternativeName>
        <fullName evidence="3">PLP-independent amino acid racemase</fullName>
    </alternativeName>
</protein>
<keyword evidence="3" id="KW-0028">Amino-acid biosynthesis</keyword>
<dbReference type="PANTHER" id="PTHR31689">
    <property type="entry name" value="DIAMINOPIMELATE EPIMERASE, CHLOROPLASTIC"/>
    <property type="match status" value="1"/>
</dbReference>
<evidence type="ECO:0000256" key="2">
    <source>
        <dbReference type="ARBA" id="ARBA00023235"/>
    </source>
</evidence>
<keyword evidence="6" id="KW-1185">Reference proteome</keyword>
<comment type="subcellular location">
    <subcellularLocation>
        <location evidence="3">Cytoplasm</location>
    </subcellularLocation>
</comment>
<dbReference type="Pfam" id="PF01678">
    <property type="entry name" value="DAP_epimerase"/>
    <property type="match status" value="2"/>
</dbReference>
<dbReference type="InterPro" id="IPR001653">
    <property type="entry name" value="DAP_epimerase_DapF"/>
</dbReference>
<dbReference type="HAMAP" id="MF_00197">
    <property type="entry name" value="DAP_epimerase"/>
    <property type="match status" value="1"/>
</dbReference>